<protein>
    <submittedName>
        <fullName evidence="2">Uncharacterized protein</fullName>
    </submittedName>
</protein>
<feature type="region of interest" description="Disordered" evidence="1">
    <location>
        <begin position="84"/>
        <end position="104"/>
    </location>
</feature>
<dbReference type="EMBL" id="UFYI01000007">
    <property type="protein sequence ID" value="STD18368.1"/>
    <property type="molecule type" value="Genomic_DNA"/>
</dbReference>
<name>A0A376F2H6_ENTAS</name>
<evidence type="ECO:0000313" key="2">
    <source>
        <dbReference type="EMBL" id="STD18368.1"/>
    </source>
</evidence>
<feature type="compositionally biased region" description="Polar residues" evidence="1">
    <location>
        <begin position="91"/>
        <end position="104"/>
    </location>
</feature>
<dbReference type="AlphaFoldDB" id="A0A376F2H6"/>
<proteinExistence type="predicted"/>
<reference evidence="2 3" key="1">
    <citation type="submission" date="2018-06" db="EMBL/GenBank/DDBJ databases">
        <authorList>
            <consortium name="Pathogen Informatics"/>
            <person name="Doyle S."/>
        </authorList>
    </citation>
    <scope>NUCLEOTIDE SEQUENCE [LARGE SCALE GENOMIC DNA]</scope>
    <source>
        <strain evidence="2 3">NCTC12123</strain>
    </source>
</reference>
<evidence type="ECO:0000313" key="3">
    <source>
        <dbReference type="Proteomes" id="UP000255163"/>
    </source>
</evidence>
<organism evidence="2 3">
    <name type="scientific">Enterobacter asburiae</name>
    <dbReference type="NCBI Taxonomy" id="61645"/>
    <lineage>
        <taxon>Bacteria</taxon>
        <taxon>Pseudomonadati</taxon>
        <taxon>Pseudomonadota</taxon>
        <taxon>Gammaproteobacteria</taxon>
        <taxon>Enterobacterales</taxon>
        <taxon>Enterobacteriaceae</taxon>
        <taxon>Enterobacter</taxon>
        <taxon>Enterobacter cloacae complex</taxon>
    </lineage>
</organism>
<evidence type="ECO:0000256" key="1">
    <source>
        <dbReference type="SAM" id="MobiDB-lite"/>
    </source>
</evidence>
<accession>A0A376F2H6</accession>
<sequence>MTIRKALNKPTSVQSARVIRIDSVVPKPCQTKREITSAFASEAVDPTERSNPPMVNDIDTPIAITVTMAIERRMLMMLFGSRKLSDARPKTATSATTVNSMPHL</sequence>
<dbReference type="Proteomes" id="UP000255163">
    <property type="component" value="Unassembled WGS sequence"/>
</dbReference>
<gene>
    <name evidence="2" type="ORF">NCTC12123_00537</name>
</gene>